<name>A0A146KK43_9EUKA</name>
<keyword evidence="1" id="KW-0175">Coiled coil</keyword>
<feature type="non-terminal residue" evidence="2">
    <location>
        <position position="527"/>
    </location>
</feature>
<sequence length="527" mass="61271">VAEYLHGSLIFDFTEEQIQILLQSVATVSEVFTQTHIKLVLHICRQLRTFDIKPSRFIQLSLNDQVLYLHLLQQIQKFMNQQLFWPALELIISLDSLTAPQSYLQATQDQYAIFLVEAYQLLKSQKRPEDRQLTNLVKILPKLDQSVVFSFSILAQTILSIKQDNSLILTQSCPEHIKLFMDSNLKTFYKLLVINSLTCYNDSKSFNLIIKMLEKYEMPQARSIAEKILLQQIFLKQNSHQFLDPIKQELQVSKKPDAVIALFEGYEGKIDQLCLINYQISNIVLQSLKQAQRYDLKTNIVQLAECCRGLISKFNSVSTSLFSFIISQLQIYLYLSGESAQLPYAMQYSEVAKQMFQLTQNCYVSFVFNLHEIMPFTAYQPEIVLTSFKNSVQRQIQQQIFTFVEMQICFNLVEPPIKIGEIQQQLTDTNQKYNKLVQQYQMVCKRGNTGHVVEDEEAKKELQNIKIQMATMEQKMLSLQAVNENLSNDKRQLQNNVEMSNKTNQVLQEQLSTVQSRIEEITQRKIQ</sequence>
<evidence type="ECO:0000256" key="1">
    <source>
        <dbReference type="SAM" id="Coils"/>
    </source>
</evidence>
<feature type="non-terminal residue" evidence="2">
    <location>
        <position position="1"/>
    </location>
</feature>
<reference evidence="2" key="1">
    <citation type="submission" date="2015-07" db="EMBL/GenBank/DDBJ databases">
        <title>Adaptation to a free-living lifestyle via gene acquisitions in the diplomonad Trepomonas sp. PC1.</title>
        <authorList>
            <person name="Xu F."/>
            <person name="Jerlstrom-Hultqvist J."/>
            <person name="Kolisko M."/>
            <person name="Simpson A.G.B."/>
            <person name="Roger A.J."/>
            <person name="Svard S.G."/>
            <person name="Andersson J.O."/>
        </authorList>
    </citation>
    <scope>NUCLEOTIDE SEQUENCE</scope>
    <source>
        <strain evidence="2">PC1</strain>
    </source>
</reference>
<organism evidence="2">
    <name type="scientific">Trepomonas sp. PC1</name>
    <dbReference type="NCBI Taxonomy" id="1076344"/>
    <lineage>
        <taxon>Eukaryota</taxon>
        <taxon>Metamonada</taxon>
        <taxon>Diplomonadida</taxon>
        <taxon>Hexamitidae</taxon>
        <taxon>Hexamitinae</taxon>
        <taxon>Trepomonas</taxon>
    </lineage>
</organism>
<protein>
    <submittedName>
        <fullName evidence="2">Uncharacterized protein</fullName>
    </submittedName>
</protein>
<accession>A0A146KK43</accession>
<dbReference type="EMBL" id="GDID01000631">
    <property type="protein sequence ID" value="JAP95975.1"/>
    <property type="molecule type" value="Transcribed_RNA"/>
</dbReference>
<dbReference type="AlphaFoldDB" id="A0A146KK43"/>
<evidence type="ECO:0000313" key="2">
    <source>
        <dbReference type="EMBL" id="JAP95975.1"/>
    </source>
</evidence>
<gene>
    <name evidence="2" type="ORF">TPC1_10847</name>
</gene>
<proteinExistence type="predicted"/>
<feature type="coiled-coil region" evidence="1">
    <location>
        <begin position="419"/>
        <end position="524"/>
    </location>
</feature>